<protein>
    <recommendedName>
        <fullName evidence="3">Tetratricopeptide repeat protein</fullName>
    </recommendedName>
</protein>
<keyword evidence="2" id="KW-1185">Reference proteome</keyword>
<organism evidence="1 2">
    <name type="scientific">Mucilaginibacter corticis</name>
    <dbReference type="NCBI Taxonomy" id="2597670"/>
    <lineage>
        <taxon>Bacteria</taxon>
        <taxon>Pseudomonadati</taxon>
        <taxon>Bacteroidota</taxon>
        <taxon>Sphingobacteriia</taxon>
        <taxon>Sphingobacteriales</taxon>
        <taxon>Sphingobacteriaceae</taxon>
        <taxon>Mucilaginibacter</taxon>
    </lineage>
</organism>
<dbReference type="SMART" id="SM00028">
    <property type="entry name" value="TPR"/>
    <property type="match status" value="3"/>
</dbReference>
<dbReference type="Proteomes" id="UP000318733">
    <property type="component" value="Unassembled WGS sequence"/>
</dbReference>
<evidence type="ECO:0000313" key="2">
    <source>
        <dbReference type="Proteomes" id="UP000318733"/>
    </source>
</evidence>
<proteinExistence type="predicted"/>
<name>A0A556MFG9_9SPHI</name>
<dbReference type="Gene3D" id="1.25.40.10">
    <property type="entry name" value="Tetratricopeptide repeat domain"/>
    <property type="match status" value="2"/>
</dbReference>
<dbReference type="EMBL" id="VLPK01000004">
    <property type="protein sequence ID" value="TSJ38676.1"/>
    <property type="molecule type" value="Genomic_DNA"/>
</dbReference>
<comment type="caution">
    <text evidence="1">The sequence shown here is derived from an EMBL/GenBank/DDBJ whole genome shotgun (WGS) entry which is preliminary data.</text>
</comment>
<accession>A0A556MFG9</accession>
<evidence type="ECO:0008006" key="3">
    <source>
        <dbReference type="Google" id="ProtNLM"/>
    </source>
</evidence>
<evidence type="ECO:0000313" key="1">
    <source>
        <dbReference type="EMBL" id="TSJ38676.1"/>
    </source>
</evidence>
<sequence length="940" mass="106670">MKRISISLVNKQVVFFGLVAVLFTAGCSFEKKTGFNRAMQNLTAHYNILYNANELLRQKQETYAGTYIDQYTNILSVYQDTVAHTDAPDKDLDAAIFKANTIINEKEQSKYIGNAYLVLGKANFLGGKFFNAVEFFSYVMRSFPKDKNLVIEAAAWKTRSLLYLDNKTEAKHTLDSAFLLADSIKKHLPATIYAAALQYDINTKNYIDAEVSAKKAIQYSSNINDKLRWTFILGQLQELNNETNDALLSYTRIVKSNASFEMAFNANLNRIRINDMRNGIKINRINLLLSLFKDENNVDFNDQIYYQVAEIYAANKDIDNALKYYKLSARSSLKNQNQKGLSYLRIADIDFSTKADYVNAKKYYDSTLINLSVNYPGYQTIRKKSNNLQVLVDKLQIIAREDTLQRLAGMDEPARLKAIDAMVTAHTLQQQAVAANNTIAAANAAFTNNLSTPTGKAATGSSFYFYNATAVSQGYTDFKRKWGNRKLEDNWRRANKGVSSNIPAPTVALSSGNDPDALQADMKKSVADISAAGYRQSLLRDLPLTPVLLLQSNTRIYNAYLDIANFYRDILEDKKEAIANYELLLSKFPNDNNKAPIYYSLYRLYIDIDANKSADYKNRLLKEYPETVFAKVIIDPEYSKKLNDKDAQFNEVYNKVYDLYSQKKYGQVVNSVDSLLKRFPDNNRTSQLAYLRVISAGHSEKVAPFRSELQQLVTNYPGDKLITPLVKQHLAYVDTNATQLATQEFAIMNADTTGAYFTPPVEYQKDAVFNRHRQFVAANDKPVEKPAEKKVEEKIVENKPAVQATVVVKPAEKKVISALFSNRDSTNYYFVVNVSTSTTDLSSSRFGIGQFNRVNFRENTIKHQLKNAGPDNQLIYVGRFYSLATAKDYARAIIPLMPQIMKVPADKYSFFIITQENLDKLAAKKILDDYIEYYQQTLLK</sequence>
<dbReference type="PROSITE" id="PS51257">
    <property type="entry name" value="PROKAR_LIPOPROTEIN"/>
    <property type="match status" value="1"/>
</dbReference>
<reference evidence="1 2" key="1">
    <citation type="submission" date="2019-07" db="EMBL/GenBank/DDBJ databases">
        <authorList>
            <person name="Huq M.A."/>
        </authorList>
    </citation>
    <scope>NUCLEOTIDE SEQUENCE [LARGE SCALE GENOMIC DNA]</scope>
    <source>
        <strain evidence="1 2">MAH-19</strain>
    </source>
</reference>
<dbReference type="OrthoDB" id="1522549at2"/>
<dbReference type="InterPro" id="IPR019734">
    <property type="entry name" value="TPR_rpt"/>
</dbReference>
<dbReference type="InterPro" id="IPR011990">
    <property type="entry name" value="TPR-like_helical_dom_sf"/>
</dbReference>
<dbReference type="AlphaFoldDB" id="A0A556MFG9"/>
<dbReference type="SUPFAM" id="SSF48452">
    <property type="entry name" value="TPR-like"/>
    <property type="match status" value="2"/>
</dbReference>
<gene>
    <name evidence="1" type="ORF">FO440_19415</name>
</gene>